<accession>A0A6A7BTI7</accession>
<feature type="compositionally biased region" description="Acidic residues" evidence="1">
    <location>
        <begin position="11"/>
        <end position="20"/>
    </location>
</feature>
<feature type="compositionally biased region" description="Low complexity" evidence="1">
    <location>
        <begin position="113"/>
        <end position="126"/>
    </location>
</feature>
<proteinExistence type="predicted"/>
<dbReference type="AlphaFoldDB" id="A0A6A7BTI7"/>
<sequence>MTPKLYVVEISSDDSYDMDDPIDKGNNDKELRKEQSGSSTEEGDLSDKKYLIEEDPLTPSQRVTSSGNVQPLTKTRRSPSTSSLSAGQQDSPLSPAAIRNKAKEPLADTNEASGSGSDSDSNSGDPSLGHYFDEILIRMMRKSHLSSEQDLRFLRSMFPWDPTPRYMPPALDTMKELYESKGEPYKPENLEKLHETSRNYLALRKCLVLILSQYGNLLMGSTFLEKLLTIADEARKREEAAS</sequence>
<evidence type="ECO:0000313" key="3">
    <source>
        <dbReference type="Proteomes" id="UP000799421"/>
    </source>
</evidence>
<dbReference type="Proteomes" id="UP000799421">
    <property type="component" value="Unassembled WGS sequence"/>
</dbReference>
<reference evidence="2" key="1">
    <citation type="journal article" date="2020" name="Stud. Mycol.">
        <title>101 Dothideomycetes genomes: a test case for predicting lifestyles and emergence of pathogens.</title>
        <authorList>
            <person name="Haridas S."/>
            <person name="Albert R."/>
            <person name="Binder M."/>
            <person name="Bloem J."/>
            <person name="Labutti K."/>
            <person name="Salamov A."/>
            <person name="Andreopoulos B."/>
            <person name="Baker S."/>
            <person name="Barry K."/>
            <person name="Bills G."/>
            <person name="Bluhm B."/>
            <person name="Cannon C."/>
            <person name="Castanera R."/>
            <person name="Culley D."/>
            <person name="Daum C."/>
            <person name="Ezra D."/>
            <person name="Gonzalez J."/>
            <person name="Henrissat B."/>
            <person name="Kuo A."/>
            <person name="Liang C."/>
            <person name="Lipzen A."/>
            <person name="Lutzoni F."/>
            <person name="Magnuson J."/>
            <person name="Mondo S."/>
            <person name="Nolan M."/>
            <person name="Ohm R."/>
            <person name="Pangilinan J."/>
            <person name="Park H.-J."/>
            <person name="Ramirez L."/>
            <person name="Alfaro M."/>
            <person name="Sun H."/>
            <person name="Tritt A."/>
            <person name="Yoshinaga Y."/>
            <person name="Zwiers L.-H."/>
            <person name="Turgeon B."/>
            <person name="Goodwin S."/>
            <person name="Spatafora J."/>
            <person name="Crous P."/>
            <person name="Grigoriev I."/>
        </authorList>
    </citation>
    <scope>NUCLEOTIDE SEQUENCE</scope>
    <source>
        <strain evidence="2">CBS 480.64</strain>
    </source>
</reference>
<evidence type="ECO:0000313" key="2">
    <source>
        <dbReference type="EMBL" id="KAF2858257.1"/>
    </source>
</evidence>
<protein>
    <submittedName>
        <fullName evidence="2">Uncharacterized protein</fullName>
    </submittedName>
</protein>
<gene>
    <name evidence="2" type="ORF">K470DRAFT_278671</name>
</gene>
<name>A0A6A7BTI7_9PEZI</name>
<evidence type="ECO:0000256" key="1">
    <source>
        <dbReference type="SAM" id="MobiDB-lite"/>
    </source>
</evidence>
<feature type="region of interest" description="Disordered" evidence="1">
    <location>
        <begin position="106"/>
        <end position="126"/>
    </location>
</feature>
<feature type="compositionally biased region" description="Basic and acidic residues" evidence="1">
    <location>
        <begin position="21"/>
        <end position="35"/>
    </location>
</feature>
<feature type="region of interest" description="Disordered" evidence="1">
    <location>
        <begin position="1"/>
        <end position="94"/>
    </location>
</feature>
<keyword evidence="3" id="KW-1185">Reference proteome</keyword>
<organism evidence="2 3">
    <name type="scientific">Piedraia hortae CBS 480.64</name>
    <dbReference type="NCBI Taxonomy" id="1314780"/>
    <lineage>
        <taxon>Eukaryota</taxon>
        <taxon>Fungi</taxon>
        <taxon>Dikarya</taxon>
        <taxon>Ascomycota</taxon>
        <taxon>Pezizomycotina</taxon>
        <taxon>Dothideomycetes</taxon>
        <taxon>Dothideomycetidae</taxon>
        <taxon>Capnodiales</taxon>
        <taxon>Piedraiaceae</taxon>
        <taxon>Piedraia</taxon>
    </lineage>
</organism>
<feature type="compositionally biased region" description="Polar residues" evidence="1">
    <location>
        <begin position="58"/>
        <end position="92"/>
    </location>
</feature>
<dbReference type="EMBL" id="MU006014">
    <property type="protein sequence ID" value="KAF2858257.1"/>
    <property type="molecule type" value="Genomic_DNA"/>
</dbReference>